<keyword evidence="1" id="KW-1133">Transmembrane helix</keyword>
<evidence type="ECO:0000313" key="2">
    <source>
        <dbReference type="EMBL" id="VDO90841.1"/>
    </source>
</evidence>
<dbReference type="AlphaFoldDB" id="A0A0N4XB42"/>
<accession>A0A0N4XB42</accession>
<dbReference type="Proteomes" id="UP000268014">
    <property type="component" value="Unassembled WGS sequence"/>
</dbReference>
<evidence type="ECO:0000256" key="1">
    <source>
        <dbReference type="SAM" id="Phobius"/>
    </source>
</evidence>
<keyword evidence="1" id="KW-0812">Transmembrane</keyword>
<gene>
    <name evidence="2" type="ORF">HPLM_LOCUS21576</name>
</gene>
<sequence length="102" mass="11860">MMEVRRRITTASANGTQTHTQYELLNDKARRTSEAIGFKHWIFVIAVVGIVYGAVVYLHRLVCPLRIGLLQFCRKKIVFIRRSVIVTRAFLRLHYCLILSEL</sequence>
<reference evidence="2 3" key="2">
    <citation type="submission" date="2018-11" db="EMBL/GenBank/DDBJ databases">
        <authorList>
            <consortium name="Pathogen Informatics"/>
        </authorList>
    </citation>
    <scope>NUCLEOTIDE SEQUENCE [LARGE SCALE GENOMIC DNA]</scope>
    <source>
        <strain evidence="2 3">MHpl1</strain>
    </source>
</reference>
<feature type="transmembrane region" description="Helical" evidence="1">
    <location>
        <begin position="40"/>
        <end position="58"/>
    </location>
</feature>
<evidence type="ECO:0000313" key="4">
    <source>
        <dbReference type="WBParaSite" id="HPLM_0002158701-mRNA-1"/>
    </source>
</evidence>
<reference evidence="4" key="1">
    <citation type="submission" date="2017-02" db="UniProtKB">
        <authorList>
            <consortium name="WormBaseParasite"/>
        </authorList>
    </citation>
    <scope>IDENTIFICATION</scope>
</reference>
<proteinExistence type="predicted"/>
<dbReference type="STRING" id="6290.A0A0N4XB42"/>
<organism evidence="4">
    <name type="scientific">Haemonchus placei</name>
    <name type="common">Barber's pole worm</name>
    <dbReference type="NCBI Taxonomy" id="6290"/>
    <lineage>
        <taxon>Eukaryota</taxon>
        <taxon>Metazoa</taxon>
        <taxon>Ecdysozoa</taxon>
        <taxon>Nematoda</taxon>
        <taxon>Chromadorea</taxon>
        <taxon>Rhabditida</taxon>
        <taxon>Rhabditina</taxon>
        <taxon>Rhabditomorpha</taxon>
        <taxon>Strongyloidea</taxon>
        <taxon>Trichostrongylidae</taxon>
        <taxon>Haemonchus</taxon>
    </lineage>
</organism>
<keyword evidence="1" id="KW-0472">Membrane</keyword>
<evidence type="ECO:0000313" key="3">
    <source>
        <dbReference type="Proteomes" id="UP000268014"/>
    </source>
</evidence>
<dbReference type="WBParaSite" id="HPLM_0002158701-mRNA-1">
    <property type="protein sequence ID" value="HPLM_0002158701-mRNA-1"/>
    <property type="gene ID" value="HPLM_0002158701"/>
</dbReference>
<name>A0A0N4XB42_HAEPC</name>
<protein>
    <submittedName>
        <fullName evidence="2 4">Uncharacterized protein</fullName>
    </submittedName>
</protein>
<keyword evidence="3" id="KW-1185">Reference proteome</keyword>
<dbReference type="EMBL" id="UZAF01023673">
    <property type="protein sequence ID" value="VDO90841.1"/>
    <property type="molecule type" value="Genomic_DNA"/>
</dbReference>